<keyword evidence="1" id="KW-0808">Transferase</keyword>
<dbReference type="PANTHER" id="PTHR12526">
    <property type="entry name" value="GLYCOSYLTRANSFERASE"/>
    <property type="match status" value="1"/>
</dbReference>
<reference evidence="1 2" key="1">
    <citation type="submission" date="2020-08" db="EMBL/GenBank/DDBJ databases">
        <title>Genomic Encyclopedia of Type Strains, Phase IV (KMG-IV): sequencing the most valuable type-strain genomes for metagenomic binning, comparative biology and taxonomic classification.</title>
        <authorList>
            <person name="Goeker M."/>
        </authorList>
    </citation>
    <scope>NUCLEOTIDE SEQUENCE [LARGE SCALE GENOMIC DNA]</scope>
    <source>
        <strain evidence="1 2">DSM 4737</strain>
    </source>
</reference>
<proteinExistence type="predicted"/>
<protein>
    <submittedName>
        <fullName evidence="1">Glycosyltransferase involved in cell wall biosynthesis</fullName>
    </submittedName>
</protein>
<organism evidence="1 2">
    <name type="scientific">Brevundimonas variabilis</name>
    <dbReference type="NCBI Taxonomy" id="74312"/>
    <lineage>
        <taxon>Bacteria</taxon>
        <taxon>Pseudomonadati</taxon>
        <taxon>Pseudomonadota</taxon>
        <taxon>Alphaproteobacteria</taxon>
        <taxon>Caulobacterales</taxon>
        <taxon>Caulobacteraceae</taxon>
        <taxon>Brevundimonas</taxon>
    </lineage>
</organism>
<keyword evidence="2" id="KW-1185">Reference proteome</keyword>
<dbReference type="RefSeq" id="WP_183213283.1">
    <property type="nucleotide sequence ID" value="NZ_JACHOR010000003.1"/>
</dbReference>
<dbReference type="Proteomes" id="UP000545037">
    <property type="component" value="Unassembled WGS sequence"/>
</dbReference>
<comment type="caution">
    <text evidence="1">The sequence shown here is derived from an EMBL/GenBank/DDBJ whole genome shotgun (WGS) entry which is preliminary data.</text>
</comment>
<dbReference type="AlphaFoldDB" id="A0A7W9CIW2"/>
<dbReference type="EMBL" id="JACHOR010000003">
    <property type="protein sequence ID" value="MBB5746299.1"/>
    <property type="molecule type" value="Genomic_DNA"/>
</dbReference>
<sequence length="419" mass="46443">MSIIFRIIHRIRRSLNEVSENIRDLSCKVRPFPGKRSVPRCSDGPLAILIIDEMLPNPRFGAGYPRAADIVNVAIGNGWSVTVYPLIASKAELPAMRQAFGNKAEILEGRGERGLRRLIRTRLAQFDTVLVSRPDTMKAYVRQLDAAHMKSVPVHCVYDAEAIFSERERQRRGLFGPPMGDEEFALSLNAEVEVAEMADAVVTVTADAARIFADKLSVPAHVISRSIDVRLNTPSFSDRRDFLFVGRLTGPPELSPNVDSLIWFATEVMPRLDDVMGCDYRLIIAGLVEEDLKKRLESDRIVFRGVVDDLNPLYDQSKVFIAPTRFSGGIPIKIIDAAANGLPCVAHSEIINQLNFSAEQIVEAKDAFEFAERCSELYSQKGYWETIRAGALAVAASQFSPEAFATAVNAALLPPQQTR</sequence>
<accession>A0A7W9CIW2</accession>
<dbReference type="GO" id="GO:0016740">
    <property type="term" value="F:transferase activity"/>
    <property type="evidence" value="ECO:0007669"/>
    <property type="project" value="UniProtKB-KW"/>
</dbReference>
<dbReference type="SUPFAM" id="SSF53756">
    <property type="entry name" value="UDP-Glycosyltransferase/glycogen phosphorylase"/>
    <property type="match status" value="1"/>
</dbReference>
<dbReference type="Gene3D" id="3.40.50.2000">
    <property type="entry name" value="Glycogen Phosphorylase B"/>
    <property type="match status" value="1"/>
</dbReference>
<gene>
    <name evidence="1" type="ORF">GGR13_001903</name>
</gene>
<evidence type="ECO:0000313" key="2">
    <source>
        <dbReference type="Proteomes" id="UP000545037"/>
    </source>
</evidence>
<name>A0A7W9CIW2_9CAUL</name>
<dbReference type="CDD" id="cd03801">
    <property type="entry name" value="GT4_PimA-like"/>
    <property type="match status" value="1"/>
</dbReference>
<dbReference type="Pfam" id="PF13692">
    <property type="entry name" value="Glyco_trans_1_4"/>
    <property type="match status" value="1"/>
</dbReference>
<evidence type="ECO:0000313" key="1">
    <source>
        <dbReference type="EMBL" id="MBB5746299.1"/>
    </source>
</evidence>